<protein>
    <submittedName>
        <fullName evidence="1">BQ5605_C030g10755 protein</fullName>
    </submittedName>
</protein>
<dbReference type="AlphaFoldDB" id="A0A2X0PI53"/>
<dbReference type="Proteomes" id="UP000249464">
    <property type="component" value="Unassembled WGS sequence"/>
</dbReference>
<name>A0A2X0PI53_9BASI</name>
<gene>
    <name evidence="1" type="primary">BQ5605_C030g10755</name>
    <name evidence="1" type="ORF">BQ5605_C030G10755</name>
</gene>
<dbReference type="EMBL" id="FQNC01000069">
    <property type="protein sequence ID" value="SGZ07950.1"/>
    <property type="molecule type" value="Genomic_DNA"/>
</dbReference>
<evidence type="ECO:0000313" key="2">
    <source>
        <dbReference type="Proteomes" id="UP000249464"/>
    </source>
</evidence>
<sequence length="75" mass="8328">MPPPSHLQLAATVLVFHRPSRVSPMHNARRSQPGLVTTDSLAYQHSTLWICFPSCTLSNTTPLKAYQWPTLESGP</sequence>
<proteinExistence type="predicted"/>
<organism evidence="1 2">
    <name type="scientific">Microbotryum silenes-dioicae</name>
    <dbReference type="NCBI Taxonomy" id="796604"/>
    <lineage>
        <taxon>Eukaryota</taxon>
        <taxon>Fungi</taxon>
        <taxon>Dikarya</taxon>
        <taxon>Basidiomycota</taxon>
        <taxon>Pucciniomycotina</taxon>
        <taxon>Microbotryomycetes</taxon>
        <taxon>Microbotryales</taxon>
        <taxon>Microbotryaceae</taxon>
        <taxon>Microbotryum</taxon>
    </lineage>
</organism>
<reference evidence="1 2" key="1">
    <citation type="submission" date="2016-11" db="EMBL/GenBank/DDBJ databases">
        <authorList>
            <person name="Jaros S."/>
            <person name="Januszkiewicz K."/>
            <person name="Wedrychowicz H."/>
        </authorList>
    </citation>
    <scope>NUCLEOTIDE SEQUENCE [LARGE SCALE GENOMIC DNA]</scope>
</reference>
<accession>A0A2X0PI53</accession>
<evidence type="ECO:0000313" key="1">
    <source>
        <dbReference type="EMBL" id="SGZ07950.1"/>
    </source>
</evidence>
<keyword evidence="2" id="KW-1185">Reference proteome</keyword>